<comment type="caution">
    <text evidence="1">The sequence shown here is derived from an EMBL/GenBank/DDBJ whole genome shotgun (WGS) entry which is preliminary data.</text>
</comment>
<dbReference type="AlphaFoldDB" id="A0A8S3QWM8"/>
<accession>A0A8S3QWM8</accession>
<gene>
    <name evidence="1" type="ORF">MEDL_14741</name>
</gene>
<reference evidence="1" key="1">
    <citation type="submission" date="2021-03" db="EMBL/GenBank/DDBJ databases">
        <authorList>
            <person name="Bekaert M."/>
        </authorList>
    </citation>
    <scope>NUCLEOTIDE SEQUENCE</scope>
</reference>
<proteinExistence type="predicted"/>
<evidence type="ECO:0000313" key="2">
    <source>
        <dbReference type="Proteomes" id="UP000683360"/>
    </source>
</evidence>
<organism evidence="1 2">
    <name type="scientific">Mytilus edulis</name>
    <name type="common">Blue mussel</name>
    <dbReference type="NCBI Taxonomy" id="6550"/>
    <lineage>
        <taxon>Eukaryota</taxon>
        <taxon>Metazoa</taxon>
        <taxon>Spiralia</taxon>
        <taxon>Lophotrochozoa</taxon>
        <taxon>Mollusca</taxon>
        <taxon>Bivalvia</taxon>
        <taxon>Autobranchia</taxon>
        <taxon>Pteriomorphia</taxon>
        <taxon>Mytilida</taxon>
        <taxon>Mytiloidea</taxon>
        <taxon>Mytilidae</taxon>
        <taxon>Mytilinae</taxon>
        <taxon>Mytilus</taxon>
    </lineage>
</organism>
<evidence type="ECO:0000313" key="1">
    <source>
        <dbReference type="EMBL" id="CAG2200047.1"/>
    </source>
</evidence>
<keyword evidence="2" id="KW-1185">Reference proteome</keyword>
<dbReference type="EMBL" id="CAJPWZ010000731">
    <property type="protein sequence ID" value="CAG2200047.1"/>
    <property type="molecule type" value="Genomic_DNA"/>
</dbReference>
<sequence length="194" mass="22079">MGSMNITFSTDFEKKEGTICVVSKVTGKSWEVVPVEESEEHPKARFLKLPSGSDKYQVFGLVVPDSMSDEDVCKEAEIREGLNCVTNVSIICRQKHSNPHEVIIECVKSENVDTTMKYLDSIGYNDGPAESAEFGVVDGEVIEIKFESNLYFERLKRSPLRMPFYKDLKSQRYFEHLVVVNKSEQGRHITSWIS</sequence>
<protein>
    <submittedName>
        <fullName evidence="1">Uncharacterized protein</fullName>
    </submittedName>
</protein>
<name>A0A8S3QWM8_MYTED</name>
<dbReference type="OrthoDB" id="6085938at2759"/>
<dbReference type="Proteomes" id="UP000683360">
    <property type="component" value="Unassembled WGS sequence"/>
</dbReference>